<evidence type="ECO:0000313" key="3">
    <source>
        <dbReference type="Proteomes" id="UP000177594"/>
    </source>
</evidence>
<evidence type="ECO:0000313" key="2">
    <source>
        <dbReference type="EMBL" id="OGM97315.1"/>
    </source>
</evidence>
<reference evidence="2 3" key="1">
    <citation type="journal article" date="2016" name="Nat. Commun.">
        <title>Thousands of microbial genomes shed light on interconnected biogeochemical processes in an aquifer system.</title>
        <authorList>
            <person name="Anantharaman K."/>
            <person name="Brown C.T."/>
            <person name="Hug L.A."/>
            <person name="Sharon I."/>
            <person name="Castelle C.J."/>
            <person name="Probst A.J."/>
            <person name="Thomas B.C."/>
            <person name="Singh A."/>
            <person name="Wilkins M.J."/>
            <person name="Karaoz U."/>
            <person name="Brodie E.L."/>
            <person name="Williams K.H."/>
            <person name="Hubbard S.S."/>
            <person name="Banfield J.F."/>
        </authorList>
    </citation>
    <scope>NUCLEOTIDE SEQUENCE [LARGE SCALE GENOMIC DNA]</scope>
</reference>
<keyword evidence="1" id="KW-0472">Membrane</keyword>
<comment type="caution">
    <text evidence="2">The sequence shown here is derived from an EMBL/GenBank/DDBJ whole genome shotgun (WGS) entry which is preliminary data.</text>
</comment>
<evidence type="ECO:0008006" key="4">
    <source>
        <dbReference type="Google" id="ProtNLM"/>
    </source>
</evidence>
<name>A0A1F8EBF0_9BACT</name>
<protein>
    <recommendedName>
        <fullName evidence="4">Type 4 fimbrial biogenesis protein PilX N-terminal domain-containing protein</fullName>
    </recommendedName>
</protein>
<organism evidence="2 3">
    <name type="scientific">Candidatus Yanofskybacteria bacterium RIFCSPHIGHO2_01_FULL_39_8b</name>
    <dbReference type="NCBI Taxonomy" id="1802659"/>
    <lineage>
        <taxon>Bacteria</taxon>
        <taxon>Candidatus Yanofskyibacteriota</taxon>
    </lineage>
</organism>
<dbReference type="AlphaFoldDB" id="A0A1F8EBF0"/>
<dbReference type="EMBL" id="MGIZ01000054">
    <property type="protein sequence ID" value="OGM97315.1"/>
    <property type="molecule type" value="Genomic_DNA"/>
</dbReference>
<feature type="transmembrane region" description="Helical" evidence="1">
    <location>
        <begin position="24"/>
        <end position="46"/>
    </location>
</feature>
<accession>A0A1F8EBF0</accession>
<keyword evidence="1" id="KW-1133">Transmembrane helix</keyword>
<keyword evidence="1" id="KW-0812">Transmembrane</keyword>
<evidence type="ECO:0000256" key="1">
    <source>
        <dbReference type="SAM" id="Phobius"/>
    </source>
</evidence>
<sequence>MLEIFNIASWSVIKKAMNNQRGSIIIYSLLILLSIVTISVALIRIISPKFQILREASYSMIALYAADSGMEWCLFSNRTNPASSIPSKLQQLNTIPGVVMGYYDFDGAGVSACPYNAELNFRTVGTYRGISRSLGIQ</sequence>
<gene>
    <name evidence="2" type="ORF">A2817_03595</name>
</gene>
<dbReference type="Proteomes" id="UP000177594">
    <property type="component" value="Unassembled WGS sequence"/>
</dbReference>
<proteinExistence type="predicted"/>